<keyword evidence="10 11" id="KW-0472">Membrane</keyword>
<evidence type="ECO:0000256" key="5">
    <source>
        <dbReference type="ARBA" id="ARBA00022597"/>
    </source>
</evidence>
<comment type="subcellular location">
    <subcellularLocation>
        <location evidence="11">Cell inner membrane</location>
        <topology evidence="11">Multi-pass membrane protein</topology>
    </subcellularLocation>
    <subcellularLocation>
        <location evidence="1">Cell membrane</location>
        <topology evidence="1">Multi-pass membrane protein</topology>
    </subcellularLocation>
</comment>
<dbReference type="EMBL" id="JBEPSH010000010">
    <property type="protein sequence ID" value="MET4579493.1"/>
    <property type="molecule type" value="Genomic_DNA"/>
</dbReference>
<dbReference type="PANTHER" id="PTHR30413">
    <property type="entry name" value="INNER MEMBRANE TRANSPORT PERMEASE"/>
    <property type="match status" value="1"/>
</dbReference>
<evidence type="ECO:0000256" key="3">
    <source>
        <dbReference type="ARBA" id="ARBA00022448"/>
    </source>
</evidence>
<dbReference type="Proteomes" id="UP001549320">
    <property type="component" value="Unassembled WGS sequence"/>
</dbReference>
<evidence type="ECO:0000256" key="1">
    <source>
        <dbReference type="ARBA" id="ARBA00004651"/>
    </source>
</evidence>
<sequence>MQLMSSLSEDLRALWSLRRLVGVLTRREFEARNAGSVGGIVWAWLPPLLTVFAYYLVFDVVFSMRLGEHAPTSRVGAYLIVGMLPWMAFADATQRGMSSLLDAGGMLQKNPLPPAIFPARSVLASSLVFSPLILLLIPIYTPAHHFSWGVVAVFPLYALQLLLCFLLGYLLAVLAAALRDVVQVVGFLLSIGIFLSPVLFPATMFPEPWRWVLWLNPMSALVMGYQSALLQGAWPPIEIWGVIAIWLVGLTLVLNMALSRSRDQLVDWL</sequence>
<feature type="transmembrane region" description="Helical" evidence="11">
    <location>
        <begin position="75"/>
        <end position="94"/>
    </location>
</feature>
<keyword evidence="4 11" id="KW-1003">Cell membrane</keyword>
<evidence type="ECO:0000256" key="7">
    <source>
        <dbReference type="ARBA" id="ARBA00022903"/>
    </source>
</evidence>
<accession>A0ABV2QFZ9</accession>
<feature type="transmembrane region" description="Helical" evidence="11">
    <location>
        <begin position="34"/>
        <end position="55"/>
    </location>
</feature>
<proteinExistence type="inferred from homology"/>
<evidence type="ECO:0000256" key="9">
    <source>
        <dbReference type="ARBA" id="ARBA00023047"/>
    </source>
</evidence>
<dbReference type="PANTHER" id="PTHR30413:SF10">
    <property type="entry name" value="CAPSULE POLYSACCHARIDE EXPORT INNER-MEMBRANE PROTEIN CTRC"/>
    <property type="match status" value="1"/>
</dbReference>
<feature type="domain" description="ABC transmembrane type-2" evidence="12">
    <location>
        <begin position="38"/>
        <end position="264"/>
    </location>
</feature>
<keyword evidence="7" id="KW-0972">Capsule biogenesis/degradation</keyword>
<keyword evidence="14" id="KW-1185">Reference proteome</keyword>
<name>A0ABV2QFZ9_9BURK</name>
<feature type="transmembrane region" description="Helical" evidence="11">
    <location>
        <begin position="115"/>
        <end position="140"/>
    </location>
</feature>
<dbReference type="InterPro" id="IPR013525">
    <property type="entry name" value="ABC2_TM"/>
</dbReference>
<evidence type="ECO:0000259" key="12">
    <source>
        <dbReference type="PROSITE" id="PS51012"/>
    </source>
</evidence>
<keyword evidence="8 11" id="KW-1133">Transmembrane helix</keyword>
<dbReference type="PROSITE" id="PS51012">
    <property type="entry name" value="ABC_TM2"/>
    <property type="match status" value="1"/>
</dbReference>
<comment type="caution">
    <text evidence="13">The sequence shown here is derived from an EMBL/GenBank/DDBJ whole genome shotgun (WGS) entry which is preliminary data.</text>
</comment>
<keyword evidence="5" id="KW-0762">Sugar transport</keyword>
<comment type="similarity">
    <text evidence="2 11">Belongs to the ABC-2 integral membrane protein family.</text>
</comment>
<evidence type="ECO:0000313" key="14">
    <source>
        <dbReference type="Proteomes" id="UP001549320"/>
    </source>
</evidence>
<evidence type="ECO:0000256" key="8">
    <source>
        <dbReference type="ARBA" id="ARBA00022989"/>
    </source>
</evidence>
<dbReference type="InterPro" id="IPR000412">
    <property type="entry name" value="ABC_2_transport"/>
</dbReference>
<keyword evidence="9" id="KW-0625">Polysaccharide transport</keyword>
<organism evidence="13 14">
    <name type="scientific">Ottowia thiooxydans</name>
    <dbReference type="NCBI Taxonomy" id="219182"/>
    <lineage>
        <taxon>Bacteria</taxon>
        <taxon>Pseudomonadati</taxon>
        <taxon>Pseudomonadota</taxon>
        <taxon>Betaproteobacteria</taxon>
        <taxon>Burkholderiales</taxon>
        <taxon>Comamonadaceae</taxon>
        <taxon>Ottowia</taxon>
    </lineage>
</organism>
<keyword evidence="3 11" id="KW-0813">Transport</keyword>
<evidence type="ECO:0000256" key="10">
    <source>
        <dbReference type="ARBA" id="ARBA00023136"/>
    </source>
</evidence>
<reference evidence="13 14" key="1">
    <citation type="submission" date="2024-06" db="EMBL/GenBank/DDBJ databases">
        <title>Sorghum-associated microbial communities from plants grown in Nebraska, USA.</title>
        <authorList>
            <person name="Schachtman D."/>
        </authorList>
    </citation>
    <scope>NUCLEOTIDE SEQUENCE [LARGE SCALE GENOMIC DNA]</scope>
    <source>
        <strain evidence="13 14">2709</strain>
    </source>
</reference>
<dbReference type="Pfam" id="PF01061">
    <property type="entry name" value="ABC2_membrane"/>
    <property type="match status" value="1"/>
</dbReference>
<evidence type="ECO:0000256" key="6">
    <source>
        <dbReference type="ARBA" id="ARBA00022692"/>
    </source>
</evidence>
<keyword evidence="6 11" id="KW-0812">Transmembrane</keyword>
<dbReference type="PRINTS" id="PR00164">
    <property type="entry name" value="ABC2TRNSPORT"/>
</dbReference>
<protein>
    <recommendedName>
        <fullName evidence="11">Transport permease protein</fullName>
    </recommendedName>
</protein>
<feature type="transmembrane region" description="Helical" evidence="11">
    <location>
        <begin position="146"/>
        <end position="172"/>
    </location>
</feature>
<dbReference type="InterPro" id="IPR047817">
    <property type="entry name" value="ABC2_TM_bact-type"/>
</dbReference>
<evidence type="ECO:0000313" key="13">
    <source>
        <dbReference type="EMBL" id="MET4579493.1"/>
    </source>
</evidence>
<feature type="transmembrane region" description="Helical" evidence="11">
    <location>
        <begin position="237"/>
        <end position="258"/>
    </location>
</feature>
<evidence type="ECO:0000256" key="4">
    <source>
        <dbReference type="ARBA" id="ARBA00022475"/>
    </source>
</evidence>
<feature type="transmembrane region" description="Helical" evidence="11">
    <location>
        <begin position="184"/>
        <end position="205"/>
    </location>
</feature>
<evidence type="ECO:0000256" key="2">
    <source>
        <dbReference type="ARBA" id="ARBA00007783"/>
    </source>
</evidence>
<evidence type="ECO:0000256" key="11">
    <source>
        <dbReference type="RuleBase" id="RU361157"/>
    </source>
</evidence>
<gene>
    <name evidence="13" type="ORF">ABIE13_004630</name>
</gene>